<proteinExistence type="predicted"/>
<dbReference type="eggNOG" id="COG1525">
    <property type="taxonomic scope" value="Bacteria"/>
</dbReference>
<evidence type="ECO:0000256" key="1">
    <source>
        <dbReference type="ARBA" id="ARBA00022722"/>
    </source>
</evidence>
<dbReference type="EMBL" id="AE000657">
    <property type="protein sequence ID" value="AAC06884.1"/>
    <property type="molecule type" value="Genomic_DNA"/>
</dbReference>
<dbReference type="PROSITE" id="PS50830">
    <property type="entry name" value="TNASE_3"/>
    <property type="match status" value="1"/>
</dbReference>
<dbReference type="Gene3D" id="2.40.50.90">
    <property type="match status" value="1"/>
</dbReference>
<dbReference type="KEGG" id="aae:aq_710"/>
<evidence type="ECO:0000256" key="2">
    <source>
        <dbReference type="ARBA" id="ARBA00022759"/>
    </source>
</evidence>
<dbReference type="InterPro" id="IPR016071">
    <property type="entry name" value="Staphylococal_nuclease_OB-fold"/>
</dbReference>
<dbReference type="CDD" id="cd00175">
    <property type="entry name" value="SNc"/>
    <property type="match status" value="1"/>
</dbReference>
<dbReference type="OrthoDB" id="4376109at2"/>
<dbReference type="SUPFAM" id="SSF50199">
    <property type="entry name" value="Staphylococcal nuclease"/>
    <property type="match status" value="1"/>
</dbReference>
<dbReference type="Pfam" id="PF00565">
    <property type="entry name" value="SNase"/>
    <property type="match status" value="1"/>
</dbReference>
<dbReference type="FunFam" id="2.40.50.90:FF:000119">
    <property type="entry name" value="Thermococcal nuclease homolog"/>
    <property type="match status" value="1"/>
</dbReference>
<sequence length="172" mass="20248">MKKFLIPFLTFLGFTFSSELIPCKVVRVVDGDTFRCVPEGKSRFIKVRLMGIDTLETNNMKKGMGQAKWFYGGIRTVKEFGKKAKEFSKRLIDKKVVYLELPVRKMDNNGRYLAYVWLDEYRNKMLNLLLVKEGLAFVFIIPPQVKYLKELGEAQEEAYKDRRGFWKYFKGE</sequence>
<reference evidence="5 6" key="1">
    <citation type="journal article" date="1998" name="Nature">
        <title>The complete genome of the hyperthermophilic bacterium Aquifex aeolicus.</title>
        <authorList>
            <person name="Deckert G."/>
            <person name="Warren P.V."/>
            <person name="Gaasterland T."/>
            <person name="Young W.G."/>
            <person name="Lenox A.L."/>
            <person name="Graham D.E."/>
            <person name="Overbeek R."/>
            <person name="Snead M.A."/>
            <person name="Keller M."/>
            <person name="Aujay M."/>
            <person name="Huber R."/>
            <person name="Feldman R.A."/>
            <person name="Short J.M."/>
            <person name="Olson G.J."/>
            <person name="Swanson R.V."/>
        </authorList>
    </citation>
    <scope>NUCLEOTIDE SEQUENCE [LARGE SCALE GENOMIC DNA]</scope>
    <source>
        <strain evidence="5 6">VF5</strain>
    </source>
</reference>
<protein>
    <submittedName>
        <fullName evidence="5">Thermococcal nuclease homolog</fullName>
    </submittedName>
</protein>
<evidence type="ECO:0000259" key="4">
    <source>
        <dbReference type="PROSITE" id="PS50830"/>
    </source>
</evidence>
<evidence type="ECO:0000313" key="5">
    <source>
        <dbReference type="EMBL" id="AAC06884.1"/>
    </source>
</evidence>
<dbReference type="AlphaFoldDB" id="O66926"/>
<keyword evidence="2" id="KW-0255">Endonuclease</keyword>
<evidence type="ECO:0000313" key="6">
    <source>
        <dbReference type="Proteomes" id="UP000000798"/>
    </source>
</evidence>
<dbReference type="PIR" id="B70362">
    <property type="entry name" value="B70362"/>
</dbReference>
<dbReference type="GO" id="GO:0016787">
    <property type="term" value="F:hydrolase activity"/>
    <property type="evidence" value="ECO:0007669"/>
    <property type="project" value="UniProtKB-KW"/>
</dbReference>
<dbReference type="STRING" id="224324.aq_710"/>
<keyword evidence="6" id="KW-1185">Reference proteome</keyword>
<dbReference type="EnsemblBacteria" id="AAC06884">
    <property type="protein sequence ID" value="AAC06884"/>
    <property type="gene ID" value="aq_710"/>
</dbReference>
<dbReference type="RefSeq" id="WP_010880424.1">
    <property type="nucleotide sequence ID" value="NC_000918.1"/>
</dbReference>
<keyword evidence="3" id="KW-0378">Hydrolase</keyword>
<gene>
    <name evidence="5" type="primary">nucI</name>
    <name evidence="5" type="ordered locus">aq_710</name>
</gene>
<dbReference type="Proteomes" id="UP000000798">
    <property type="component" value="Chromosome"/>
</dbReference>
<feature type="domain" description="TNase-like" evidence="4">
    <location>
        <begin position="19"/>
        <end position="168"/>
    </location>
</feature>
<evidence type="ECO:0000256" key="3">
    <source>
        <dbReference type="ARBA" id="ARBA00022801"/>
    </source>
</evidence>
<accession>O66926</accession>
<dbReference type="InParanoid" id="O66926"/>
<dbReference type="PANTHER" id="PTHR12302">
    <property type="entry name" value="EBNA2 BINDING PROTEIN P100"/>
    <property type="match status" value="1"/>
</dbReference>
<dbReference type="HOGENOM" id="CLU_046484_5_3_0"/>
<dbReference type="GO" id="GO:0004519">
    <property type="term" value="F:endonuclease activity"/>
    <property type="evidence" value="ECO:0007669"/>
    <property type="project" value="UniProtKB-KW"/>
</dbReference>
<name>O66926_AQUAE</name>
<organism evidence="5 6">
    <name type="scientific">Aquifex aeolicus (strain VF5)</name>
    <dbReference type="NCBI Taxonomy" id="224324"/>
    <lineage>
        <taxon>Bacteria</taxon>
        <taxon>Pseudomonadati</taxon>
        <taxon>Aquificota</taxon>
        <taxon>Aquificia</taxon>
        <taxon>Aquificales</taxon>
        <taxon>Aquificaceae</taxon>
        <taxon>Aquifex</taxon>
    </lineage>
</organism>
<dbReference type="InterPro" id="IPR035437">
    <property type="entry name" value="SNase_OB-fold_sf"/>
</dbReference>
<dbReference type="PANTHER" id="PTHR12302:SF3">
    <property type="entry name" value="SERINE_THREONINE-PROTEIN KINASE 31"/>
    <property type="match status" value="1"/>
</dbReference>
<dbReference type="SMART" id="SM00318">
    <property type="entry name" value="SNc"/>
    <property type="match status" value="1"/>
</dbReference>
<keyword evidence="1" id="KW-0540">Nuclease</keyword>